<feature type="region of interest" description="Disordered" evidence="11">
    <location>
        <begin position="1"/>
        <end position="61"/>
    </location>
</feature>
<organism evidence="14 15">
    <name type="scientific">Dinothrombium tinctorium</name>
    <dbReference type="NCBI Taxonomy" id="1965070"/>
    <lineage>
        <taxon>Eukaryota</taxon>
        <taxon>Metazoa</taxon>
        <taxon>Ecdysozoa</taxon>
        <taxon>Arthropoda</taxon>
        <taxon>Chelicerata</taxon>
        <taxon>Arachnida</taxon>
        <taxon>Acari</taxon>
        <taxon>Acariformes</taxon>
        <taxon>Trombidiformes</taxon>
        <taxon>Prostigmata</taxon>
        <taxon>Anystina</taxon>
        <taxon>Parasitengona</taxon>
        <taxon>Trombidioidea</taxon>
        <taxon>Trombidiidae</taxon>
        <taxon>Dinothrombium</taxon>
    </lineage>
</organism>
<gene>
    <name evidence="14" type="ORF">B4U79_08821</name>
</gene>
<proteinExistence type="inferred from homology"/>
<dbReference type="PRINTS" id="PR00237">
    <property type="entry name" value="GPCRRHODOPSN"/>
</dbReference>
<evidence type="ECO:0000313" key="15">
    <source>
        <dbReference type="Proteomes" id="UP000285301"/>
    </source>
</evidence>
<dbReference type="Pfam" id="PF00001">
    <property type="entry name" value="7tm_1"/>
    <property type="match status" value="1"/>
</dbReference>
<keyword evidence="6" id="KW-0297">G-protein coupled receptor</keyword>
<keyword evidence="4 12" id="KW-0812">Transmembrane</keyword>
<evidence type="ECO:0000256" key="10">
    <source>
        <dbReference type="ARBA" id="ARBA00023224"/>
    </source>
</evidence>
<dbReference type="STRING" id="1965070.A0A443QBQ3"/>
<dbReference type="EMBL" id="NCKU01011404">
    <property type="protein sequence ID" value="RWS00454.1"/>
    <property type="molecule type" value="Genomic_DNA"/>
</dbReference>
<keyword evidence="5 12" id="KW-1133">Transmembrane helix</keyword>
<keyword evidence="9" id="KW-0325">Glycoprotein</keyword>
<name>A0A443QBQ3_9ACAR</name>
<feature type="compositionally biased region" description="Low complexity" evidence="11">
    <location>
        <begin position="29"/>
        <end position="38"/>
    </location>
</feature>
<evidence type="ECO:0000256" key="3">
    <source>
        <dbReference type="ARBA" id="ARBA00022475"/>
    </source>
</evidence>
<feature type="transmembrane region" description="Helical" evidence="12">
    <location>
        <begin position="84"/>
        <end position="109"/>
    </location>
</feature>
<dbReference type="Pfam" id="PF11901">
    <property type="entry name" value="DM9"/>
    <property type="match status" value="1"/>
</dbReference>
<dbReference type="GO" id="GO:0005886">
    <property type="term" value="C:plasma membrane"/>
    <property type="evidence" value="ECO:0007669"/>
    <property type="project" value="UniProtKB-SubCell"/>
</dbReference>
<sequence>MVNKTTFSKEKPTNKKQSNNFGTKRWHSSEQQLEQHSSPKNTRKTAKSNRANRKRNNHNTCQPLMLRTLGSSLQVRTEQKATKVLGLVFFVFILCWFPFFTLNVVTGIFPDFQVSESVRSAAQWLGFISSTLNPIIYTIFNRNFRRAFRRILLCQVFKHSPHNQTFRRKTSTYDLTHSYHQRTFSMYTRAQPFTRNMSSLSAFDRNLSQKEVCDHTSSNKTRASNDNGCTELNCPSSSELERWKSINDFSVLKDKTTYGGINHDGKILRVCRVKVNDTLVIPGKTALEDKLCYYYLNEREAYSSDFELLLSPASGFFVWKKYIGYVYDNAIVGGMENNVPIFIGRCFLEGKFGNVDERYETDSTGIIRLSKTDSFSVLVNFGGVGFKCTRDMKILVCDITSDQEGKENQKSSFNFDQKHSLDSRHDSQFSILFLVIIVFSTAVITILITAIVAFIYSKCFNSSSEDYIETIEHMPVVEYYIERPQNDLPPHGTLEEIESPMNLNR</sequence>
<comment type="subcellular location">
    <subcellularLocation>
        <location evidence="1">Cell membrane</location>
        <topology evidence="1">Multi-pass membrane protein</topology>
    </subcellularLocation>
</comment>
<keyword evidence="10" id="KW-0807">Transducer</keyword>
<dbReference type="SUPFAM" id="SSF81321">
    <property type="entry name" value="Family A G protein-coupled receptor-like"/>
    <property type="match status" value="1"/>
</dbReference>
<evidence type="ECO:0000256" key="12">
    <source>
        <dbReference type="SAM" id="Phobius"/>
    </source>
</evidence>
<reference evidence="14 15" key="1">
    <citation type="journal article" date="2018" name="Gigascience">
        <title>Genomes of trombidid mites reveal novel predicted allergens and laterally-transferred genes associated with secondary metabolism.</title>
        <authorList>
            <person name="Dong X."/>
            <person name="Chaisiri K."/>
            <person name="Xia D."/>
            <person name="Armstrong S.D."/>
            <person name="Fang Y."/>
            <person name="Donnelly M.J."/>
            <person name="Kadowaki T."/>
            <person name="McGarry J.W."/>
            <person name="Darby A.C."/>
            <person name="Makepeace B.L."/>
        </authorList>
    </citation>
    <scope>NUCLEOTIDE SEQUENCE [LARGE SCALE GENOMIC DNA]</scope>
    <source>
        <strain evidence="14">UoL-WK</strain>
    </source>
</reference>
<keyword evidence="3" id="KW-1003">Cell membrane</keyword>
<feature type="domain" description="G-protein coupled receptors family 1 profile" evidence="13">
    <location>
        <begin position="1"/>
        <end position="137"/>
    </location>
</feature>
<evidence type="ECO:0000256" key="8">
    <source>
        <dbReference type="ARBA" id="ARBA00023170"/>
    </source>
</evidence>
<evidence type="ECO:0000256" key="11">
    <source>
        <dbReference type="SAM" id="MobiDB-lite"/>
    </source>
</evidence>
<keyword evidence="15" id="KW-1185">Reference proteome</keyword>
<evidence type="ECO:0000256" key="2">
    <source>
        <dbReference type="ARBA" id="ARBA00010663"/>
    </source>
</evidence>
<evidence type="ECO:0000256" key="9">
    <source>
        <dbReference type="ARBA" id="ARBA00023180"/>
    </source>
</evidence>
<feature type="compositionally biased region" description="Basic residues" evidence="11">
    <location>
        <begin position="41"/>
        <end position="57"/>
    </location>
</feature>
<dbReference type="PANTHER" id="PTHR24248">
    <property type="entry name" value="ADRENERGIC RECEPTOR-RELATED G-PROTEIN COUPLED RECEPTOR"/>
    <property type="match status" value="1"/>
</dbReference>
<dbReference type="AlphaFoldDB" id="A0A443QBQ3"/>
<accession>A0A443QBQ3</accession>
<feature type="transmembrane region" description="Helical" evidence="12">
    <location>
        <begin position="121"/>
        <end position="140"/>
    </location>
</feature>
<dbReference type="PROSITE" id="PS50262">
    <property type="entry name" value="G_PROTEIN_RECEP_F1_2"/>
    <property type="match status" value="1"/>
</dbReference>
<dbReference type="GO" id="GO:0004930">
    <property type="term" value="F:G protein-coupled receptor activity"/>
    <property type="evidence" value="ECO:0007669"/>
    <property type="project" value="UniProtKB-KW"/>
</dbReference>
<evidence type="ECO:0000256" key="5">
    <source>
        <dbReference type="ARBA" id="ARBA00022989"/>
    </source>
</evidence>
<dbReference type="PANTHER" id="PTHR24248:SF174">
    <property type="entry name" value="TYRAMINE_OCTOPAMINE RECEPTOR"/>
    <property type="match status" value="1"/>
</dbReference>
<comment type="similarity">
    <text evidence="2">Belongs to the G-protein coupled receptor 1 family.</text>
</comment>
<dbReference type="InterPro" id="IPR000276">
    <property type="entry name" value="GPCR_Rhodpsn"/>
</dbReference>
<comment type="caution">
    <text evidence="14">The sequence shown here is derived from an EMBL/GenBank/DDBJ whole genome shotgun (WGS) entry which is preliminary data.</text>
</comment>
<feature type="transmembrane region" description="Helical" evidence="12">
    <location>
        <begin position="431"/>
        <end position="456"/>
    </location>
</feature>
<dbReference type="Proteomes" id="UP000285301">
    <property type="component" value="Unassembled WGS sequence"/>
</dbReference>
<evidence type="ECO:0000256" key="4">
    <source>
        <dbReference type="ARBA" id="ARBA00022692"/>
    </source>
</evidence>
<protein>
    <submittedName>
        <fullName evidence="14">5-hydroxytryptamine receptor 2A-like protein</fullName>
    </submittedName>
</protein>
<evidence type="ECO:0000256" key="1">
    <source>
        <dbReference type="ARBA" id="ARBA00004651"/>
    </source>
</evidence>
<dbReference type="OrthoDB" id="6508583at2759"/>
<evidence type="ECO:0000313" key="14">
    <source>
        <dbReference type="EMBL" id="RWS00454.1"/>
    </source>
</evidence>
<evidence type="ECO:0000256" key="6">
    <source>
        <dbReference type="ARBA" id="ARBA00023040"/>
    </source>
</evidence>
<evidence type="ECO:0000256" key="7">
    <source>
        <dbReference type="ARBA" id="ARBA00023136"/>
    </source>
</evidence>
<feature type="non-terminal residue" evidence="14">
    <location>
        <position position="505"/>
    </location>
</feature>
<dbReference type="InterPro" id="IPR006616">
    <property type="entry name" value="DM9_repeat"/>
</dbReference>
<keyword evidence="7 12" id="KW-0472">Membrane</keyword>
<keyword evidence="8 14" id="KW-0675">Receptor</keyword>
<evidence type="ECO:0000259" key="13">
    <source>
        <dbReference type="PROSITE" id="PS50262"/>
    </source>
</evidence>
<dbReference type="InterPro" id="IPR017452">
    <property type="entry name" value="GPCR_Rhodpsn_7TM"/>
</dbReference>
<dbReference type="Gene3D" id="1.20.1070.10">
    <property type="entry name" value="Rhodopsin 7-helix transmembrane proteins"/>
    <property type="match status" value="1"/>
</dbReference>